<evidence type="ECO:0000313" key="4">
    <source>
        <dbReference type="EMBL" id="KAJ5733904.1"/>
    </source>
</evidence>
<evidence type="ECO:0000256" key="1">
    <source>
        <dbReference type="ARBA" id="ARBA00022441"/>
    </source>
</evidence>
<name>A0AAD6HTD9_9EURO</name>
<gene>
    <name evidence="4" type="ORF">N7493_002690</name>
</gene>
<dbReference type="Proteomes" id="UP001215712">
    <property type="component" value="Unassembled WGS sequence"/>
</dbReference>
<evidence type="ECO:0000313" key="5">
    <source>
        <dbReference type="Proteomes" id="UP001215712"/>
    </source>
</evidence>
<dbReference type="InterPro" id="IPR015915">
    <property type="entry name" value="Kelch-typ_b-propeller"/>
</dbReference>
<keyword evidence="2" id="KW-0677">Repeat</keyword>
<dbReference type="InterPro" id="IPR011043">
    <property type="entry name" value="Gal_Oxase/kelch_b-propeller"/>
</dbReference>
<dbReference type="PANTHER" id="PTHR46228">
    <property type="entry name" value="KELCH DOMAIN-CONTAINING PROTEIN"/>
    <property type="match status" value="1"/>
</dbReference>
<feature type="transmembrane region" description="Helical" evidence="3">
    <location>
        <begin position="417"/>
        <end position="440"/>
    </location>
</feature>
<keyword evidence="1" id="KW-0880">Kelch repeat</keyword>
<comment type="caution">
    <text evidence="4">The sequence shown here is derived from an EMBL/GenBank/DDBJ whole genome shotgun (WGS) entry which is preliminary data.</text>
</comment>
<proteinExistence type="predicted"/>
<dbReference type="CDD" id="cd12087">
    <property type="entry name" value="TM_EGFR-like"/>
    <property type="match status" value="1"/>
</dbReference>
<dbReference type="SUPFAM" id="SSF50965">
    <property type="entry name" value="Galactose oxidase, central domain"/>
    <property type="match status" value="1"/>
</dbReference>
<accession>A0AAD6HTD9</accession>
<evidence type="ECO:0000256" key="3">
    <source>
        <dbReference type="SAM" id="Phobius"/>
    </source>
</evidence>
<reference evidence="4" key="2">
    <citation type="submission" date="2023-01" db="EMBL/GenBank/DDBJ databases">
        <authorList>
            <person name="Petersen C."/>
        </authorList>
    </citation>
    <scope>NUCLEOTIDE SEQUENCE</scope>
    <source>
        <strain evidence="4">IBT 17514</strain>
    </source>
</reference>
<keyword evidence="5" id="KW-1185">Reference proteome</keyword>
<dbReference type="EMBL" id="JAQJAN010000003">
    <property type="protein sequence ID" value="KAJ5733904.1"/>
    <property type="molecule type" value="Genomic_DNA"/>
</dbReference>
<protein>
    <submittedName>
        <fullName evidence="4">Cell wall anchored protein</fullName>
    </submittedName>
</protein>
<keyword evidence="3" id="KW-0812">Transmembrane</keyword>
<dbReference type="Gene3D" id="2.120.10.80">
    <property type="entry name" value="Kelch-type beta propeller"/>
    <property type="match status" value="1"/>
</dbReference>
<evidence type="ECO:0000256" key="2">
    <source>
        <dbReference type="ARBA" id="ARBA00022737"/>
    </source>
</evidence>
<organism evidence="4 5">
    <name type="scientific">Penicillium malachiteum</name>
    <dbReference type="NCBI Taxonomy" id="1324776"/>
    <lineage>
        <taxon>Eukaryota</taxon>
        <taxon>Fungi</taxon>
        <taxon>Dikarya</taxon>
        <taxon>Ascomycota</taxon>
        <taxon>Pezizomycotina</taxon>
        <taxon>Eurotiomycetes</taxon>
        <taxon>Eurotiomycetidae</taxon>
        <taxon>Eurotiales</taxon>
        <taxon>Aspergillaceae</taxon>
        <taxon>Penicillium</taxon>
    </lineage>
</organism>
<reference evidence="4" key="1">
    <citation type="journal article" date="2023" name="IMA Fungus">
        <title>Comparative genomic study of the Penicillium genus elucidates a diverse pangenome and 15 lateral gene transfer events.</title>
        <authorList>
            <person name="Petersen C."/>
            <person name="Sorensen T."/>
            <person name="Nielsen M.R."/>
            <person name="Sondergaard T.E."/>
            <person name="Sorensen J.L."/>
            <person name="Fitzpatrick D.A."/>
            <person name="Frisvad J.C."/>
            <person name="Nielsen K.L."/>
        </authorList>
    </citation>
    <scope>NUCLEOTIDE SEQUENCE</scope>
    <source>
        <strain evidence="4">IBT 17514</strain>
    </source>
</reference>
<dbReference type="PANTHER" id="PTHR46228:SF2">
    <property type="entry name" value="KELCH REPEAT PROTEIN (AFU_ORTHOLOGUE AFUA_4G14350)"/>
    <property type="match status" value="1"/>
</dbReference>
<dbReference type="AlphaFoldDB" id="A0AAD6HTD9"/>
<keyword evidence="3" id="KW-1133">Transmembrane helix</keyword>
<sequence>MGDLAGSITVGYNEYLITADMNASWDWKTNISMTEIAKKVDANTGTDPPVNIRGALFAGMEDNDSVYTYGGTVSWINESFPGFQWPTAPAYTLWSYGISSGDWDQYDISLDAPYRPAGGAYAEATDQGLGFYLNGFIDNGSSSLYADYTNFQRYLDGLIVLDINTQEAVNISTSDLTNYPRAMGGLVSLPNLGSQGIMVSFDSVDFFDVASINTTNSSVNWYTQSTTGDIPDPRTDFCVIAASAPDNSSHNIYLYGGKGNSTVYDQMYILSIPSFEWVKLYEGSSPRYGHTCHLVAQSQMLTVGGVEYEDITENCDWEDKGVAIMNLRDSTWGSVYNANAGEYLVPSKVYGVIGGSATGNATMTKPSNGFSNEAVEAFFDRKVAVATNGSSTTSTNTAPTIISAKDASSSSLAGGTIAGIVIGCIAGAILVAMLVAYFIFKRRKQQPSVEQPEVHEAPENEKSRLGFLFGNPRQKIQELPDHFRRPLPEMPDSAKYEMDAAVLPAELPGVGENRRSVYLPEPEKF</sequence>
<keyword evidence="3" id="KW-0472">Membrane</keyword>